<protein>
    <submittedName>
        <fullName evidence="1">Uncharacterized protein</fullName>
    </submittedName>
</protein>
<gene>
    <name evidence="1" type="ORF">CLOHYLEM_05174</name>
</gene>
<reference evidence="1" key="1">
    <citation type="submission" date="2009-02" db="EMBL/GenBank/DDBJ databases">
        <authorList>
            <person name="Fulton L."/>
            <person name="Clifton S."/>
            <person name="Fulton B."/>
            <person name="Xu J."/>
            <person name="Minx P."/>
            <person name="Pepin K.H."/>
            <person name="Johnson M."/>
            <person name="Bhonagiri V."/>
            <person name="Nash W.E."/>
            <person name="Mardis E.R."/>
            <person name="Wilson R.K."/>
        </authorList>
    </citation>
    <scope>NUCLEOTIDE SEQUENCE [LARGE SCALE GENOMIC DNA]</scope>
    <source>
        <strain evidence="1">DSM 15053</strain>
    </source>
</reference>
<dbReference type="STRING" id="553973.CLOHYLEM_05174"/>
<dbReference type="Proteomes" id="UP000004893">
    <property type="component" value="Unassembled WGS sequence"/>
</dbReference>
<organism evidence="1 2">
    <name type="scientific">[Clostridium] hylemonae DSM 15053</name>
    <dbReference type="NCBI Taxonomy" id="553973"/>
    <lineage>
        <taxon>Bacteria</taxon>
        <taxon>Bacillati</taxon>
        <taxon>Bacillota</taxon>
        <taxon>Clostridia</taxon>
        <taxon>Lachnospirales</taxon>
        <taxon>Lachnospiraceae</taxon>
    </lineage>
</organism>
<name>C0BZD4_9FIRM</name>
<dbReference type="HOGENOM" id="CLU_3078398_0_0_9"/>
<reference evidence="1" key="2">
    <citation type="submission" date="2013-06" db="EMBL/GenBank/DDBJ databases">
        <title>Draft genome sequence of Clostridium hylemonae (DSM 15053).</title>
        <authorList>
            <person name="Sudarsanam P."/>
            <person name="Ley R."/>
            <person name="Guruge J."/>
            <person name="Turnbaugh P.J."/>
            <person name="Mahowald M."/>
            <person name="Liep D."/>
            <person name="Gordon J."/>
        </authorList>
    </citation>
    <scope>NUCLEOTIDE SEQUENCE</scope>
    <source>
        <strain evidence="1">DSM 15053</strain>
    </source>
</reference>
<sequence length="52" mass="5809">MLTEPFTKFFSVGKFYCFVYDNPSLSFAAPSQAGDAPGTADLITDIFYKFQI</sequence>
<evidence type="ECO:0000313" key="1">
    <source>
        <dbReference type="EMBL" id="EEG74512.1"/>
    </source>
</evidence>
<accession>C0BZD4</accession>
<comment type="caution">
    <text evidence="1">The sequence shown here is derived from an EMBL/GenBank/DDBJ whole genome shotgun (WGS) entry which is preliminary data.</text>
</comment>
<dbReference type="AlphaFoldDB" id="C0BZD4"/>
<proteinExistence type="predicted"/>
<keyword evidence="2" id="KW-1185">Reference proteome</keyword>
<dbReference type="EMBL" id="ABYI02000019">
    <property type="protein sequence ID" value="EEG74512.1"/>
    <property type="molecule type" value="Genomic_DNA"/>
</dbReference>
<evidence type="ECO:0000313" key="2">
    <source>
        <dbReference type="Proteomes" id="UP000004893"/>
    </source>
</evidence>